<dbReference type="SUPFAM" id="SSF58104">
    <property type="entry name" value="Methyl-accepting chemotaxis protein (MCP) signaling domain"/>
    <property type="match status" value="1"/>
</dbReference>
<dbReference type="CDD" id="cd06225">
    <property type="entry name" value="HAMP"/>
    <property type="match status" value="1"/>
</dbReference>
<feature type="region of interest" description="Disordered" evidence="7">
    <location>
        <begin position="516"/>
        <end position="546"/>
    </location>
</feature>
<dbReference type="Proteomes" id="UP000323732">
    <property type="component" value="Unassembled WGS sequence"/>
</dbReference>
<keyword evidence="2" id="KW-1003">Cell membrane</keyword>
<dbReference type="RefSeq" id="WP_129612630.1">
    <property type="nucleotide sequence ID" value="NZ_CP160000.1"/>
</dbReference>
<evidence type="ECO:0000259" key="10">
    <source>
        <dbReference type="PROSITE" id="PS50885"/>
    </source>
</evidence>
<evidence type="ECO:0000256" key="6">
    <source>
        <dbReference type="PROSITE-ProRule" id="PRU00284"/>
    </source>
</evidence>
<evidence type="ECO:0000313" key="11">
    <source>
        <dbReference type="EMBL" id="TYS64862.1"/>
    </source>
</evidence>
<dbReference type="InterPro" id="IPR024478">
    <property type="entry name" value="HlyB_4HB_MCP"/>
</dbReference>
<dbReference type="InterPro" id="IPR004089">
    <property type="entry name" value="MCPsignal_dom"/>
</dbReference>
<evidence type="ECO:0000256" key="7">
    <source>
        <dbReference type="SAM" id="MobiDB-lite"/>
    </source>
</evidence>
<evidence type="ECO:0000256" key="1">
    <source>
        <dbReference type="ARBA" id="ARBA00004236"/>
    </source>
</evidence>
<gene>
    <name evidence="11" type="ORF">FZD47_05730</name>
</gene>
<dbReference type="GO" id="GO:0006935">
    <property type="term" value="P:chemotaxis"/>
    <property type="evidence" value="ECO:0007669"/>
    <property type="project" value="UniProtKB-ARBA"/>
</dbReference>
<feature type="domain" description="HAMP" evidence="10">
    <location>
        <begin position="203"/>
        <end position="256"/>
    </location>
</feature>
<keyword evidence="4 6" id="KW-0807">Transducer</keyword>
<proteinExistence type="inferred from homology"/>
<comment type="caution">
    <text evidence="11">The sequence shown here is derived from an EMBL/GenBank/DDBJ whole genome shotgun (WGS) entry which is preliminary data.</text>
</comment>
<feature type="transmembrane region" description="Helical" evidence="8">
    <location>
        <begin position="179"/>
        <end position="200"/>
    </location>
</feature>
<evidence type="ECO:0000256" key="3">
    <source>
        <dbReference type="ARBA" id="ARBA00023136"/>
    </source>
</evidence>
<dbReference type="CDD" id="cd11386">
    <property type="entry name" value="MCP_signal"/>
    <property type="match status" value="1"/>
</dbReference>
<accession>A0A5D4SRU3</accession>
<keyword evidence="8" id="KW-0812">Transmembrane</keyword>
<name>A0A5D4SRU3_9BACI</name>
<evidence type="ECO:0000256" key="4">
    <source>
        <dbReference type="ARBA" id="ARBA00023224"/>
    </source>
</evidence>
<dbReference type="GO" id="GO:0007165">
    <property type="term" value="P:signal transduction"/>
    <property type="evidence" value="ECO:0007669"/>
    <property type="project" value="UniProtKB-KW"/>
</dbReference>
<dbReference type="InterPro" id="IPR003660">
    <property type="entry name" value="HAMP_dom"/>
</dbReference>
<dbReference type="Pfam" id="PF00672">
    <property type="entry name" value="HAMP"/>
    <property type="match status" value="1"/>
</dbReference>
<dbReference type="AlphaFoldDB" id="A0A5D4SRU3"/>
<keyword evidence="3 8" id="KW-0472">Membrane</keyword>
<sequence>MRMTIGRKLFAGFSGVLILLAAMSVISITQIKSIDSQYSELIDDRAAKLVKIKELNINIAEQQSNQGSYLALGEEKYLKQFEEGHSAYLKLSKELQSTIKREKSKELFKDLNKLELQYYLFSQSVFQLKQQGETEQLEILVSKQQIVENFNKKVKELSLYQEELMADGQSAVSKDSAGIMLAVSLIGFAAILIGILAAILTGRTITRPVKLLAAEAKEIAGGNLAVRKLNVRNKDEIGLLADSFNLMAHNLRKVIQDTAENAEQVAASAEQLTAGAEQSGAAGRQIAAAMNNVASGSDKQVQSVEQASITVGRMSAGVKQIADNAAAVSETAAGAVSLSAEGGKAIGSAIEQMSSIHETFAGLEEVIKKLGQRSHDITHIIEAITGIADQTNLLALNAAIEAARAGEAGKGFAVVADEVRKLAEQSADSAQQISGIIAAIQRDTGKAISSMADAGKEVERGISAVEEAGGSFKEIGDSVSGVTAQIEEVSAAVQQLAAGAEHIVRAIDDIAAAAEESASSTQEVSASTEEQLASMDEMSESAASLAKMAEELNESVSRFRLN</sequence>
<dbReference type="Gene3D" id="6.10.340.10">
    <property type="match status" value="1"/>
</dbReference>
<comment type="subcellular location">
    <subcellularLocation>
        <location evidence="1">Cell membrane</location>
    </subcellularLocation>
</comment>
<organism evidence="11 12">
    <name type="scientific">Bacillus infantis</name>
    <dbReference type="NCBI Taxonomy" id="324767"/>
    <lineage>
        <taxon>Bacteria</taxon>
        <taxon>Bacillati</taxon>
        <taxon>Bacillota</taxon>
        <taxon>Bacilli</taxon>
        <taxon>Bacillales</taxon>
        <taxon>Bacillaceae</taxon>
        <taxon>Bacillus</taxon>
    </lineage>
</organism>
<keyword evidence="8" id="KW-1133">Transmembrane helix</keyword>
<evidence type="ECO:0000256" key="2">
    <source>
        <dbReference type="ARBA" id="ARBA00022475"/>
    </source>
</evidence>
<dbReference type="SMART" id="SM00283">
    <property type="entry name" value="MA"/>
    <property type="match status" value="1"/>
</dbReference>
<reference evidence="11 12" key="1">
    <citation type="submission" date="2019-08" db="EMBL/GenBank/DDBJ databases">
        <title>Bacillus genomes from the desert of Cuatro Cienegas, Coahuila.</title>
        <authorList>
            <person name="Olmedo-Alvarez G."/>
        </authorList>
    </citation>
    <scope>NUCLEOTIDE SEQUENCE [LARGE SCALE GENOMIC DNA]</scope>
    <source>
        <strain evidence="11 12">CH37_1T</strain>
    </source>
</reference>
<feature type="domain" description="Methyl-accepting transducer" evidence="9">
    <location>
        <begin position="275"/>
        <end position="511"/>
    </location>
</feature>
<dbReference type="Gene3D" id="1.10.287.950">
    <property type="entry name" value="Methyl-accepting chemotaxis protein"/>
    <property type="match status" value="1"/>
</dbReference>
<dbReference type="FunFam" id="1.10.287.950:FF:000001">
    <property type="entry name" value="Methyl-accepting chemotaxis sensory transducer"/>
    <property type="match status" value="1"/>
</dbReference>
<dbReference type="SMART" id="SM00304">
    <property type="entry name" value="HAMP"/>
    <property type="match status" value="2"/>
</dbReference>
<evidence type="ECO:0000259" key="9">
    <source>
        <dbReference type="PROSITE" id="PS50111"/>
    </source>
</evidence>
<dbReference type="GO" id="GO:0005886">
    <property type="term" value="C:plasma membrane"/>
    <property type="evidence" value="ECO:0007669"/>
    <property type="project" value="UniProtKB-SubCell"/>
</dbReference>
<evidence type="ECO:0000256" key="8">
    <source>
        <dbReference type="SAM" id="Phobius"/>
    </source>
</evidence>
<dbReference type="GeneID" id="97349985"/>
<dbReference type="EMBL" id="VTES01000002">
    <property type="protein sequence ID" value="TYS64862.1"/>
    <property type="molecule type" value="Genomic_DNA"/>
</dbReference>
<dbReference type="Pfam" id="PF00015">
    <property type="entry name" value="MCPsignal"/>
    <property type="match status" value="1"/>
</dbReference>
<dbReference type="PANTHER" id="PTHR32089">
    <property type="entry name" value="METHYL-ACCEPTING CHEMOTAXIS PROTEIN MCPB"/>
    <property type="match status" value="1"/>
</dbReference>
<evidence type="ECO:0000313" key="12">
    <source>
        <dbReference type="Proteomes" id="UP000323732"/>
    </source>
</evidence>
<evidence type="ECO:0000256" key="5">
    <source>
        <dbReference type="ARBA" id="ARBA00029447"/>
    </source>
</evidence>
<dbReference type="PANTHER" id="PTHR32089:SF112">
    <property type="entry name" value="LYSOZYME-LIKE PROTEIN-RELATED"/>
    <property type="match status" value="1"/>
</dbReference>
<dbReference type="PROSITE" id="PS50885">
    <property type="entry name" value="HAMP"/>
    <property type="match status" value="1"/>
</dbReference>
<comment type="similarity">
    <text evidence="5">Belongs to the methyl-accepting chemotaxis (MCP) protein family.</text>
</comment>
<dbReference type="PROSITE" id="PS50111">
    <property type="entry name" value="CHEMOTAXIS_TRANSDUC_2"/>
    <property type="match status" value="1"/>
</dbReference>
<dbReference type="Pfam" id="PF12729">
    <property type="entry name" value="4HB_MCP_1"/>
    <property type="match status" value="1"/>
</dbReference>
<protein>
    <submittedName>
        <fullName evidence="11">HAMP domain-containing protein</fullName>
    </submittedName>
</protein>